<evidence type="ECO:0000256" key="7">
    <source>
        <dbReference type="HAMAP-Rule" id="MF_00537"/>
    </source>
</evidence>
<evidence type="ECO:0000256" key="4">
    <source>
        <dbReference type="ARBA" id="ARBA00023274"/>
    </source>
</evidence>
<sequence>MAKTSKLARNAQRKVLVERYATKRAALKAAINNPKSTPEEVQAAVNALHKLPRNSSATRVRNRCNMSGRPRAYLRQFGLSRIALRDMALNGLIPGVRKASW</sequence>
<keyword evidence="4 7" id="KW-0687">Ribonucleoprotein</keyword>
<proteinExistence type="inferred from homology"/>
<dbReference type="RefSeq" id="WP_026849958.1">
    <property type="nucleotide sequence ID" value="NZ_CP011454.1"/>
</dbReference>
<dbReference type="NCBIfam" id="NF006477">
    <property type="entry name" value="PRK08881.1"/>
    <property type="match status" value="1"/>
</dbReference>
<dbReference type="GO" id="GO:0015935">
    <property type="term" value="C:small ribosomal subunit"/>
    <property type="evidence" value="ECO:0007669"/>
    <property type="project" value="TreeGrafter"/>
</dbReference>
<comment type="function">
    <text evidence="1 7">Binds 16S rRNA, required for the assembly of 30S particles and may also be responsible for determining the conformation of the 16S rRNA at the A site.</text>
</comment>
<dbReference type="GO" id="GO:0005737">
    <property type="term" value="C:cytoplasm"/>
    <property type="evidence" value="ECO:0007669"/>
    <property type="project" value="UniProtKB-ARBA"/>
</dbReference>
<dbReference type="AlphaFoldDB" id="A0A143BIY4"/>
<comment type="subunit">
    <text evidence="6 7">Part of the 30S ribosomal subunit. Contacts proteins S3 and S10.</text>
</comment>
<dbReference type="Gene3D" id="1.10.287.1480">
    <property type="match status" value="1"/>
</dbReference>
<dbReference type="EMBL" id="CP011454">
    <property type="protein sequence ID" value="AMW04394.1"/>
    <property type="molecule type" value="Genomic_DNA"/>
</dbReference>
<dbReference type="HAMAP" id="MF_00537">
    <property type="entry name" value="Ribosomal_uS14_1"/>
    <property type="match status" value="1"/>
</dbReference>
<dbReference type="KEGG" id="gph:GEMMAAP_05135"/>
<evidence type="ECO:0000256" key="5">
    <source>
        <dbReference type="ARBA" id="ARBA00035167"/>
    </source>
</evidence>
<name>A0A143BIY4_9BACT</name>
<comment type="similarity">
    <text evidence="2 7">Belongs to the universal ribosomal protein uS14 family.</text>
</comment>
<dbReference type="Proteomes" id="UP000076404">
    <property type="component" value="Chromosome"/>
</dbReference>
<protein>
    <recommendedName>
        <fullName evidence="5 7">Small ribosomal subunit protein uS14</fullName>
    </recommendedName>
</protein>
<dbReference type="OrthoDB" id="9810484at2"/>
<keyword evidence="3 7" id="KW-0689">Ribosomal protein</keyword>
<dbReference type="GO" id="GO:0003735">
    <property type="term" value="F:structural constituent of ribosome"/>
    <property type="evidence" value="ECO:0007669"/>
    <property type="project" value="InterPro"/>
</dbReference>
<dbReference type="InterPro" id="IPR018271">
    <property type="entry name" value="Ribosomal_uS14_CS"/>
</dbReference>
<gene>
    <name evidence="7" type="primary">rpsN</name>
    <name evidence="8" type="ORF">GEMMAAP_05135</name>
</gene>
<evidence type="ECO:0000256" key="1">
    <source>
        <dbReference type="ARBA" id="ARBA00003686"/>
    </source>
</evidence>
<evidence type="ECO:0000256" key="2">
    <source>
        <dbReference type="ARBA" id="ARBA00009083"/>
    </source>
</evidence>
<dbReference type="PANTHER" id="PTHR19836">
    <property type="entry name" value="30S RIBOSOMAL PROTEIN S14"/>
    <property type="match status" value="1"/>
</dbReference>
<evidence type="ECO:0000313" key="8">
    <source>
        <dbReference type="EMBL" id="AMW04394.1"/>
    </source>
</evidence>
<evidence type="ECO:0000256" key="6">
    <source>
        <dbReference type="ARBA" id="ARBA00047110"/>
    </source>
</evidence>
<organism evidence="8 9">
    <name type="scientific">Gemmatimonas phototrophica</name>
    <dbReference type="NCBI Taxonomy" id="1379270"/>
    <lineage>
        <taxon>Bacteria</taxon>
        <taxon>Pseudomonadati</taxon>
        <taxon>Gemmatimonadota</taxon>
        <taxon>Gemmatimonadia</taxon>
        <taxon>Gemmatimonadales</taxon>
        <taxon>Gemmatimonadaceae</taxon>
        <taxon>Gemmatimonas</taxon>
    </lineage>
</organism>
<dbReference type="PANTHER" id="PTHR19836:SF19">
    <property type="entry name" value="SMALL RIBOSOMAL SUBUNIT PROTEIN US14M"/>
    <property type="match status" value="1"/>
</dbReference>
<reference evidence="8 9" key="1">
    <citation type="journal article" date="2014" name="Proc. Natl. Acad. Sci. U.S.A.">
        <title>Functional type 2 photosynthetic reaction centers found in the rare bacterial phylum Gemmatimonadetes.</title>
        <authorList>
            <person name="Zeng Y."/>
            <person name="Feng F."/>
            <person name="Medova H."/>
            <person name="Dean J."/>
            <person name="Koblizek M."/>
        </authorList>
    </citation>
    <scope>NUCLEOTIDE SEQUENCE [LARGE SCALE GENOMIC DNA]</scope>
    <source>
        <strain evidence="8 9">AP64</strain>
    </source>
</reference>
<dbReference type="STRING" id="1379270.GEMMAAP_05135"/>
<keyword evidence="7" id="KW-0699">rRNA-binding</keyword>
<dbReference type="InterPro" id="IPR001209">
    <property type="entry name" value="Ribosomal_uS14"/>
</dbReference>
<evidence type="ECO:0000313" key="9">
    <source>
        <dbReference type="Proteomes" id="UP000076404"/>
    </source>
</evidence>
<accession>A0A143BIY4</accession>
<dbReference type="InterPro" id="IPR023036">
    <property type="entry name" value="Ribosomal_uS14_bac/plastid"/>
</dbReference>
<dbReference type="SUPFAM" id="SSF57716">
    <property type="entry name" value="Glucocorticoid receptor-like (DNA-binding domain)"/>
    <property type="match status" value="1"/>
</dbReference>
<keyword evidence="7" id="KW-0694">RNA-binding</keyword>
<dbReference type="GO" id="GO:0006412">
    <property type="term" value="P:translation"/>
    <property type="evidence" value="ECO:0007669"/>
    <property type="project" value="UniProtKB-UniRule"/>
</dbReference>
<reference evidence="8 9" key="2">
    <citation type="journal article" date="2016" name="Environ. Microbiol. Rep.">
        <title>Metagenomic evidence for the presence of phototrophic Gemmatimonadetes bacteria in diverse environments.</title>
        <authorList>
            <person name="Zeng Y."/>
            <person name="Baumbach J."/>
            <person name="Barbosa E.G."/>
            <person name="Azevedo V."/>
            <person name="Zhang C."/>
            <person name="Koblizek M."/>
        </authorList>
    </citation>
    <scope>NUCLEOTIDE SEQUENCE [LARGE SCALE GENOMIC DNA]</scope>
    <source>
        <strain evidence="8 9">AP64</strain>
    </source>
</reference>
<evidence type="ECO:0000256" key="3">
    <source>
        <dbReference type="ARBA" id="ARBA00022980"/>
    </source>
</evidence>
<dbReference type="PROSITE" id="PS00527">
    <property type="entry name" value="RIBOSOMAL_S14"/>
    <property type="match status" value="1"/>
</dbReference>
<dbReference type="eggNOG" id="COG0199">
    <property type="taxonomic scope" value="Bacteria"/>
</dbReference>
<dbReference type="FunFam" id="1.10.287.1480:FF:000001">
    <property type="entry name" value="30S ribosomal protein S14"/>
    <property type="match status" value="1"/>
</dbReference>
<dbReference type="Pfam" id="PF00253">
    <property type="entry name" value="Ribosomal_S14"/>
    <property type="match status" value="1"/>
</dbReference>
<dbReference type="GO" id="GO:0019843">
    <property type="term" value="F:rRNA binding"/>
    <property type="evidence" value="ECO:0007669"/>
    <property type="project" value="UniProtKB-UniRule"/>
</dbReference>
<keyword evidence="9" id="KW-1185">Reference proteome</keyword>